<organism evidence="2 3">
    <name type="scientific">Kaistella yananensis</name>
    <dbReference type="NCBI Taxonomy" id="2989820"/>
    <lineage>
        <taxon>Bacteria</taxon>
        <taxon>Pseudomonadati</taxon>
        <taxon>Bacteroidota</taxon>
        <taxon>Flavobacteriia</taxon>
        <taxon>Flavobacteriales</taxon>
        <taxon>Weeksellaceae</taxon>
        <taxon>Chryseobacterium group</taxon>
        <taxon>Kaistella</taxon>
    </lineage>
</organism>
<dbReference type="SMART" id="SM01321">
    <property type="entry name" value="Y1_Tnp"/>
    <property type="match status" value="1"/>
</dbReference>
<dbReference type="PANTHER" id="PTHR33360:SF2">
    <property type="entry name" value="TRANSPOSASE FOR INSERTION SEQUENCE ELEMENT IS200"/>
    <property type="match status" value="1"/>
</dbReference>
<dbReference type="SUPFAM" id="SSF143422">
    <property type="entry name" value="Transposase IS200-like"/>
    <property type="match status" value="1"/>
</dbReference>
<dbReference type="InterPro" id="IPR002686">
    <property type="entry name" value="Transposase_17"/>
</dbReference>
<evidence type="ECO:0000259" key="1">
    <source>
        <dbReference type="SMART" id="SM01321"/>
    </source>
</evidence>
<dbReference type="Gene3D" id="3.30.70.1290">
    <property type="entry name" value="Transposase IS200-like"/>
    <property type="match status" value="1"/>
</dbReference>
<dbReference type="NCBIfam" id="NF033573">
    <property type="entry name" value="transpos_IS200"/>
    <property type="match status" value="1"/>
</dbReference>
<keyword evidence="3" id="KW-1185">Reference proteome</keyword>
<accession>A0ABT3JMN5</accession>
<proteinExistence type="predicted"/>
<dbReference type="InterPro" id="IPR036515">
    <property type="entry name" value="Transposase_17_sf"/>
</dbReference>
<protein>
    <submittedName>
        <fullName evidence="2">IS200/IS605 family transposase</fullName>
    </submittedName>
</protein>
<dbReference type="Proteomes" id="UP001209107">
    <property type="component" value="Unassembled WGS sequence"/>
</dbReference>
<feature type="domain" description="Transposase IS200-like" evidence="1">
    <location>
        <begin position="5"/>
        <end position="120"/>
    </location>
</feature>
<evidence type="ECO:0000313" key="3">
    <source>
        <dbReference type="Proteomes" id="UP001209107"/>
    </source>
</evidence>
<dbReference type="Pfam" id="PF01797">
    <property type="entry name" value="Y1_Tnp"/>
    <property type="match status" value="1"/>
</dbReference>
<comment type="caution">
    <text evidence="2">The sequence shown here is derived from an EMBL/GenBank/DDBJ whole genome shotgun (WGS) entry which is preliminary data.</text>
</comment>
<reference evidence="2 3" key="1">
    <citation type="submission" date="2022-10" db="EMBL/GenBank/DDBJ databases">
        <title>Kaistella sp. BT-6-1-3.</title>
        <authorList>
            <person name="Ai J."/>
            <person name="Deng Z."/>
        </authorList>
    </citation>
    <scope>NUCLEOTIDE SEQUENCE [LARGE SCALE GENOMIC DNA]</scope>
    <source>
        <strain evidence="2 3">BT6-1-3</strain>
    </source>
</reference>
<evidence type="ECO:0000313" key="2">
    <source>
        <dbReference type="EMBL" id="MCW4451761.1"/>
    </source>
</evidence>
<name>A0ABT3JMN5_9FLAO</name>
<dbReference type="EMBL" id="JAPCHZ010000002">
    <property type="protein sequence ID" value="MCW4451761.1"/>
    <property type="molecule type" value="Genomic_DNA"/>
</dbReference>
<gene>
    <name evidence="2" type="primary">tnpA</name>
    <name evidence="2" type="ORF">OK344_06020</name>
</gene>
<sequence length="158" mass="19028">MANTYSQIYLQFIFAVKGRENLIKEDFREEVQKYISGIIENKKHQLISIYANPDHIHIFLSLKDLSSPISQLVKEIKVSSTNFINEKRYLDTPFYWQEGYGCFSYSKSQRDAVVDYIQNQKEHHKKKSFRDEYVEFLIKFDVNFDQKYVFEFYDDKTD</sequence>
<dbReference type="PANTHER" id="PTHR33360">
    <property type="entry name" value="TRANSPOSASE FOR INSERTION SEQUENCE ELEMENT IS200"/>
    <property type="match status" value="1"/>
</dbReference>
<dbReference type="RefSeq" id="WP_265143930.1">
    <property type="nucleotide sequence ID" value="NZ_JAPCHZ010000002.1"/>
</dbReference>